<dbReference type="PANTHER" id="PTHR43479:SF11">
    <property type="entry name" value="ACREF_ENVCD OPERON REPRESSOR-RELATED"/>
    <property type="match status" value="1"/>
</dbReference>
<evidence type="ECO:0000259" key="3">
    <source>
        <dbReference type="PROSITE" id="PS50977"/>
    </source>
</evidence>
<dbReference type="eggNOG" id="COG1309">
    <property type="taxonomic scope" value="Bacteria"/>
</dbReference>
<dbReference type="EMBL" id="AEUV02000002">
    <property type="protein sequence ID" value="EHI74944.1"/>
    <property type="molecule type" value="Genomic_DNA"/>
</dbReference>
<dbReference type="Gene3D" id="1.10.10.60">
    <property type="entry name" value="Homeodomain-like"/>
    <property type="match status" value="1"/>
</dbReference>
<dbReference type="Pfam" id="PF00440">
    <property type="entry name" value="TetR_N"/>
    <property type="match status" value="1"/>
</dbReference>
<gene>
    <name evidence="4" type="ORF">STRCR_0112</name>
</gene>
<dbReference type="AlphaFoldDB" id="G5JN75"/>
<feature type="domain" description="HTH tetR-type" evidence="3">
    <location>
        <begin position="15"/>
        <end position="75"/>
    </location>
</feature>
<dbReference type="RefSeq" id="WP_004228848.1">
    <property type="nucleotide sequence ID" value="NZ_AEUV02000002.1"/>
</dbReference>
<dbReference type="Gene3D" id="1.10.357.10">
    <property type="entry name" value="Tetracycline Repressor, domain 2"/>
    <property type="match status" value="1"/>
</dbReference>
<dbReference type="InterPro" id="IPR055155">
    <property type="entry name" value="SMU_134-like_C"/>
</dbReference>
<dbReference type="OrthoDB" id="268339at2"/>
<dbReference type="InterPro" id="IPR009057">
    <property type="entry name" value="Homeodomain-like_sf"/>
</dbReference>
<dbReference type="GO" id="GO:0003677">
    <property type="term" value="F:DNA binding"/>
    <property type="evidence" value="ECO:0007669"/>
    <property type="project" value="UniProtKB-UniRule"/>
</dbReference>
<name>G5JN75_STRCG</name>
<dbReference type="InterPro" id="IPR050624">
    <property type="entry name" value="HTH-type_Tx_Regulator"/>
</dbReference>
<accession>G5JN75</accession>
<dbReference type="PROSITE" id="PS50977">
    <property type="entry name" value="HTH_TETR_2"/>
    <property type="match status" value="1"/>
</dbReference>
<comment type="caution">
    <text evidence="4">The sequence shown here is derived from an EMBL/GenBank/DDBJ whole genome shotgun (WGS) entry which is preliminary data.</text>
</comment>
<evidence type="ECO:0000313" key="4">
    <source>
        <dbReference type="EMBL" id="EHI74944.1"/>
    </source>
</evidence>
<keyword evidence="1 2" id="KW-0238">DNA-binding</keyword>
<dbReference type="InterPro" id="IPR001647">
    <property type="entry name" value="HTH_TetR"/>
</dbReference>
<proteinExistence type="predicted"/>
<dbReference type="STRING" id="873449.STRCR_0112"/>
<dbReference type="PANTHER" id="PTHR43479">
    <property type="entry name" value="ACREF/ENVCD OPERON REPRESSOR-RELATED"/>
    <property type="match status" value="1"/>
</dbReference>
<protein>
    <recommendedName>
        <fullName evidence="3">HTH tetR-type domain-containing protein</fullName>
    </recommendedName>
</protein>
<evidence type="ECO:0000313" key="5">
    <source>
        <dbReference type="Proteomes" id="UP000004322"/>
    </source>
</evidence>
<dbReference type="PRINTS" id="PR00455">
    <property type="entry name" value="HTHTETR"/>
</dbReference>
<dbReference type="SUPFAM" id="SSF46689">
    <property type="entry name" value="Homeodomain-like"/>
    <property type="match status" value="1"/>
</dbReference>
<organism evidence="4 5">
    <name type="scientific">Streptococcus criceti HS-6</name>
    <dbReference type="NCBI Taxonomy" id="873449"/>
    <lineage>
        <taxon>Bacteria</taxon>
        <taxon>Bacillati</taxon>
        <taxon>Bacillota</taxon>
        <taxon>Bacilli</taxon>
        <taxon>Lactobacillales</taxon>
        <taxon>Streptococcaceae</taxon>
        <taxon>Streptococcus</taxon>
    </lineage>
</organism>
<sequence>MIEKKVRSPRQERSIEKREKILRIAKELFSEKVYFNVTTNEIAKTAGLSVGTLYSYFASKEDILITLLERYNHAFIDKIFTELSTKESLDLFAQAPKKWLHSLVEQLLRVEDTKFHAQIEMLAYAVPQAKSLLEEHNEKIKTLTYQCFLDYQNKQSDISLKTLSLVVFDFISALVDELLYHDHSPKEFEQIKKTGIDSLYLIIDTYLSEPQNKP</sequence>
<keyword evidence="5" id="KW-1185">Reference proteome</keyword>
<feature type="DNA-binding region" description="H-T-H motif" evidence="2">
    <location>
        <begin position="38"/>
        <end position="57"/>
    </location>
</feature>
<evidence type="ECO:0000256" key="1">
    <source>
        <dbReference type="ARBA" id="ARBA00023125"/>
    </source>
</evidence>
<evidence type="ECO:0000256" key="2">
    <source>
        <dbReference type="PROSITE-ProRule" id="PRU00335"/>
    </source>
</evidence>
<reference evidence="4" key="1">
    <citation type="submission" date="2011-07" db="EMBL/GenBank/DDBJ databases">
        <authorList>
            <person name="Stanhope M.J."/>
            <person name="Durkin A.S."/>
            <person name="Hostetler J."/>
            <person name="Kim M."/>
            <person name="Radune D."/>
            <person name="Singh I."/>
            <person name="Town C.D."/>
        </authorList>
    </citation>
    <scope>NUCLEOTIDE SEQUENCE [LARGE SCALE GENOMIC DNA]</scope>
    <source>
        <strain evidence="4">HS-6</strain>
    </source>
</reference>
<dbReference type="Proteomes" id="UP000004322">
    <property type="component" value="Unassembled WGS sequence"/>
</dbReference>
<dbReference type="Pfam" id="PF22568">
    <property type="entry name" value="Tet_C_40"/>
    <property type="match status" value="1"/>
</dbReference>